<dbReference type="AlphaFoldDB" id="I4BPT5"/>
<dbReference type="HOGENOM" id="CLU_3382773_0_0_11"/>
<keyword evidence="1" id="KW-0472">Membrane</keyword>
<reference evidence="2 3" key="1">
    <citation type="submission" date="2012-06" db="EMBL/GenBank/DDBJ databases">
        <title>Complete sequence of chromosome of Mycobacterium chubuense NBB4.</title>
        <authorList>
            <consortium name="US DOE Joint Genome Institute"/>
            <person name="Lucas S."/>
            <person name="Han J."/>
            <person name="Lapidus A."/>
            <person name="Cheng J.-F."/>
            <person name="Goodwin L."/>
            <person name="Pitluck S."/>
            <person name="Peters L."/>
            <person name="Mikhailova N."/>
            <person name="Teshima H."/>
            <person name="Detter J.C."/>
            <person name="Han C."/>
            <person name="Tapia R."/>
            <person name="Land M."/>
            <person name="Hauser L."/>
            <person name="Kyrpides N."/>
            <person name="Ivanova N."/>
            <person name="Pagani I."/>
            <person name="Mattes T."/>
            <person name="Holmes A."/>
            <person name="Rutledge P."/>
            <person name="Paulsen I."/>
            <person name="Coleman N."/>
            <person name="Woyke T."/>
        </authorList>
    </citation>
    <scope>NUCLEOTIDE SEQUENCE [LARGE SCALE GENOMIC DNA]</scope>
    <source>
        <strain evidence="2 3">NBB4</strain>
    </source>
</reference>
<keyword evidence="3" id="KW-1185">Reference proteome</keyword>
<proteinExistence type="predicted"/>
<protein>
    <submittedName>
        <fullName evidence="2">Uncharacterized protein</fullName>
    </submittedName>
</protein>
<organism evidence="2 3">
    <name type="scientific">Mycolicibacterium chubuense (strain NBB4)</name>
    <name type="common">Mycobacterium chubuense</name>
    <dbReference type="NCBI Taxonomy" id="710421"/>
    <lineage>
        <taxon>Bacteria</taxon>
        <taxon>Bacillati</taxon>
        <taxon>Actinomycetota</taxon>
        <taxon>Actinomycetes</taxon>
        <taxon>Mycobacteriales</taxon>
        <taxon>Mycobacteriaceae</taxon>
        <taxon>Mycolicibacterium</taxon>
    </lineage>
</organism>
<evidence type="ECO:0000313" key="2">
    <source>
        <dbReference type="EMBL" id="AFM19292.1"/>
    </source>
</evidence>
<dbReference type="KEGG" id="mcb:Mycch_4590"/>
<keyword evidence="1" id="KW-1133">Transmembrane helix</keyword>
<evidence type="ECO:0000313" key="3">
    <source>
        <dbReference type="Proteomes" id="UP000006057"/>
    </source>
</evidence>
<feature type="transmembrane region" description="Helical" evidence="1">
    <location>
        <begin position="12"/>
        <end position="32"/>
    </location>
</feature>
<name>I4BPT5_MYCCN</name>
<keyword evidence="1" id="KW-0812">Transmembrane</keyword>
<sequence>MRHRRLTTRLVNLLYLAVGALIFLIVLTNGTLW</sequence>
<evidence type="ECO:0000256" key="1">
    <source>
        <dbReference type="SAM" id="Phobius"/>
    </source>
</evidence>
<accession>I4BPT5</accession>
<dbReference type="EMBL" id="CP003053">
    <property type="protein sequence ID" value="AFM19292.1"/>
    <property type="molecule type" value="Genomic_DNA"/>
</dbReference>
<dbReference type="Proteomes" id="UP000006057">
    <property type="component" value="Chromosome"/>
</dbReference>
<gene>
    <name evidence="2" type="ordered locus">Mycch_4590</name>
</gene>